<name>A0A6I2MSZ9_9FLAO</name>
<feature type="transmembrane region" description="Helical" evidence="1">
    <location>
        <begin position="256"/>
        <end position="274"/>
    </location>
</feature>
<dbReference type="OrthoDB" id="319167at2"/>
<feature type="transmembrane region" description="Helical" evidence="1">
    <location>
        <begin position="286"/>
        <end position="304"/>
    </location>
</feature>
<dbReference type="InterPro" id="IPR057436">
    <property type="entry name" value="5TMH_Lnb"/>
</dbReference>
<protein>
    <submittedName>
        <fullName evidence="5">DUF4105 domain-containing protein</fullName>
    </submittedName>
</protein>
<keyword evidence="2" id="KW-0732">Signal</keyword>
<feature type="transmembrane region" description="Helical" evidence="1">
    <location>
        <begin position="316"/>
        <end position="331"/>
    </location>
</feature>
<sequence length="396" mass="46103">MPFKRFVTFLLLLTSLVAHSQTPELTPLSKISVLTCGPGDQLYSTFGHSAFRVKDPAIGIDVVYNYGVFDFYSDNFYVKFAQGKLDYMLARQQFSNFIREYKHDKRWVNEQVLQLSQSERNELFQFLENNYLPENRAYPYDFFYNNCATKIWDVLDSVYHEKLVFNEGFLDKQYTHRELIRLNMPLNSWSSFGIDLALGAVIDDVATPKEHMFLPQYIMQQLNSAQLDNKPIAPKETSIYKPGSHEHKSSFISTPLFWTLALLIIVVTLTVLDFKKNRRTKSIDFVLFLLTGIAGIVIFFLWFLTDHSATANNLNILWAFPLNLIFAFMVCRKKPLPLWASKYFLFLIILILAVIILWLLNVQIFSPVLIPILLALGTRYSFLYRYKNQQNPISKI</sequence>
<keyword evidence="1" id="KW-1133">Transmembrane helix</keyword>
<evidence type="ECO:0000313" key="6">
    <source>
        <dbReference type="Proteomes" id="UP000443153"/>
    </source>
</evidence>
<dbReference type="AlphaFoldDB" id="A0A6I2MSZ9"/>
<dbReference type="EMBL" id="WKJH01000006">
    <property type="protein sequence ID" value="MRX64436.1"/>
    <property type="molecule type" value="Genomic_DNA"/>
</dbReference>
<dbReference type="Pfam" id="PF13387">
    <property type="entry name" value="Lnb_N"/>
    <property type="match status" value="1"/>
</dbReference>
<evidence type="ECO:0000256" key="2">
    <source>
        <dbReference type="SAM" id="SignalP"/>
    </source>
</evidence>
<reference evidence="5 6" key="1">
    <citation type="submission" date="2019-11" db="EMBL/GenBank/DDBJ databases">
        <title>Maribacter lutea sp. nov., a marine bacterium isolated from intertidal sand.</title>
        <authorList>
            <person name="Liu A."/>
        </authorList>
    </citation>
    <scope>NUCLEOTIDE SEQUENCE [LARGE SCALE GENOMIC DNA]</scope>
    <source>
        <strain evidence="5 6">RZ05</strain>
    </source>
</reference>
<organism evidence="5 6">
    <name type="scientific">Maribacter luteus</name>
    <dbReference type="NCBI Taxonomy" id="2594478"/>
    <lineage>
        <taxon>Bacteria</taxon>
        <taxon>Pseudomonadati</taxon>
        <taxon>Bacteroidota</taxon>
        <taxon>Flavobacteriia</taxon>
        <taxon>Flavobacteriales</taxon>
        <taxon>Flavobacteriaceae</taxon>
        <taxon>Maribacter</taxon>
    </lineage>
</organism>
<feature type="transmembrane region" description="Helical" evidence="1">
    <location>
        <begin position="343"/>
        <end position="362"/>
    </location>
</feature>
<keyword evidence="1" id="KW-0812">Transmembrane</keyword>
<accession>A0A6I2MSZ9</accession>
<keyword evidence="1" id="KW-0472">Membrane</keyword>
<comment type="caution">
    <text evidence="5">The sequence shown here is derived from an EMBL/GenBank/DDBJ whole genome shotgun (WGS) entry which is preliminary data.</text>
</comment>
<evidence type="ECO:0000256" key="1">
    <source>
        <dbReference type="SAM" id="Phobius"/>
    </source>
</evidence>
<evidence type="ECO:0000259" key="3">
    <source>
        <dbReference type="Pfam" id="PF13387"/>
    </source>
</evidence>
<feature type="chain" id="PRO_5026230266" evidence="2">
    <location>
        <begin position="21"/>
        <end position="396"/>
    </location>
</feature>
<dbReference type="RefSeq" id="WP_154366309.1">
    <property type="nucleotide sequence ID" value="NZ_WKJH01000006.1"/>
</dbReference>
<feature type="signal peptide" evidence="2">
    <location>
        <begin position="1"/>
        <end position="20"/>
    </location>
</feature>
<feature type="domain" description="Lnb N-terminal periplasmic" evidence="3">
    <location>
        <begin position="32"/>
        <end position="166"/>
    </location>
</feature>
<gene>
    <name evidence="5" type="ORF">GJ691_09660</name>
</gene>
<keyword evidence="6" id="KW-1185">Reference proteome</keyword>
<evidence type="ECO:0000259" key="4">
    <source>
        <dbReference type="Pfam" id="PF25221"/>
    </source>
</evidence>
<proteinExistence type="predicted"/>
<dbReference type="InterPro" id="IPR025178">
    <property type="entry name" value="Lnb_N"/>
</dbReference>
<dbReference type="Pfam" id="PF25221">
    <property type="entry name" value="5TMH_Lnb"/>
    <property type="match status" value="1"/>
</dbReference>
<evidence type="ECO:0000313" key="5">
    <source>
        <dbReference type="EMBL" id="MRX64436.1"/>
    </source>
</evidence>
<dbReference type="Proteomes" id="UP000443153">
    <property type="component" value="Unassembled WGS sequence"/>
</dbReference>
<feature type="transmembrane region" description="Helical" evidence="1">
    <location>
        <begin position="368"/>
        <end position="386"/>
    </location>
</feature>
<feature type="domain" description="Lnb-like transmembrane" evidence="4">
    <location>
        <begin position="248"/>
        <end position="388"/>
    </location>
</feature>